<feature type="modified residue" description="4-aspartylphosphate" evidence="3">
    <location>
        <position position="56"/>
    </location>
</feature>
<dbReference type="EMBL" id="PQWO01000011">
    <property type="protein sequence ID" value="PZD72261.1"/>
    <property type="molecule type" value="Genomic_DNA"/>
</dbReference>
<dbReference type="InterPro" id="IPR050595">
    <property type="entry name" value="Bact_response_regulator"/>
</dbReference>
<dbReference type="SMART" id="SM00448">
    <property type="entry name" value="REC"/>
    <property type="match status" value="1"/>
</dbReference>
<dbReference type="PROSITE" id="PS50110">
    <property type="entry name" value="RESPONSE_REGULATORY"/>
    <property type="match status" value="1"/>
</dbReference>
<comment type="caution">
    <text evidence="5">The sequence shown here is derived from an EMBL/GenBank/DDBJ whole genome shotgun (WGS) entry which is preliminary data.</text>
</comment>
<keyword evidence="1 3" id="KW-0597">Phosphoprotein</keyword>
<proteinExistence type="predicted"/>
<evidence type="ECO:0000256" key="2">
    <source>
        <dbReference type="ARBA" id="ARBA00023012"/>
    </source>
</evidence>
<dbReference type="PANTHER" id="PTHR44591">
    <property type="entry name" value="STRESS RESPONSE REGULATOR PROTEIN 1"/>
    <property type="match status" value="1"/>
</dbReference>
<evidence type="ECO:0000259" key="4">
    <source>
        <dbReference type="PROSITE" id="PS50110"/>
    </source>
</evidence>
<dbReference type="PANTHER" id="PTHR44591:SF14">
    <property type="entry name" value="PROTEIN PILG"/>
    <property type="match status" value="1"/>
</dbReference>
<name>A0A2W1JTN6_9CYAN</name>
<accession>A0A2W1JTN6</accession>
<dbReference type="Proteomes" id="UP000248857">
    <property type="component" value="Unassembled WGS sequence"/>
</dbReference>
<dbReference type="InterPro" id="IPR011006">
    <property type="entry name" value="CheY-like_superfamily"/>
</dbReference>
<dbReference type="OrthoDB" id="457440at2"/>
<keyword evidence="6" id="KW-1185">Reference proteome</keyword>
<evidence type="ECO:0000256" key="3">
    <source>
        <dbReference type="PROSITE-ProRule" id="PRU00169"/>
    </source>
</evidence>
<dbReference type="Gene3D" id="3.40.50.2300">
    <property type="match status" value="1"/>
</dbReference>
<evidence type="ECO:0000256" key="1">
    <source>
        <dbReference type="ARBA" id="ARBA00022553"/>
    </source>
</evidence>
<evidence type="ECO:0000313" key="6">
    <source>
        <dbReference type="Proteomes" id="UP000248857"/>
    </source>
</evidence>
<dbReference type="InterPro" id="IPR001789">
    <property type="entry name" value="Sig_transdc_resp-reg_receiver"/>
</dbReference>
<dbReference type="RefSeq" id="WP_110987244.1">
    <property type="nucleotide sequence ID" value="NZ_CAWNWM010000011.1"/>
</dbReference>
<dbReference type="CDD" id="cd00156">
    <property type="entry name" value="REC"/>
    <property type="match status" value="1"/>
</dbReference>
<reference evidence="5 6" key="1">
    <citation type="journal article" date="2018" name="Sci. Rep.">
        <title>A novel species of the marine cyanobacterium Acaryochloris with a unique pigment content and lifestyle.</title>
        <authorList>
            <person name="Partensky F."/>
            <person name="Six C."/>
            <person name="Ratin M."/>
            <person name="Garczarek L."/>
            <person name="Vaulot D."/>
            <person name="Probert I."/>
            <person name="Calteau A."/>
            <person name="Gourvil P."/>
            <person name="Marie D."/>
            <person name="Grebert T."/>
            <person name="Bouchier C."/>
            <person name="Le Panse S."/>
            <person name="Gachenot M."/>
            <person name="Rodriguez F."/>
            <person name="Garrido J.L."/>
        </authorList>
    </citation>
    <scope>NUCLEOTIDE SEQUENCE [LARGE SCALE GENOMIC DNA]</scope>
    <source>
        <strain evidence="5 6">RCC1774</strain>
    </source>
</reference>
<evidence type="ECO:0000313" key="5">
    <source>
        <dbReference type="EMBL" id="PZD72261.1"/>
    </source>
</evidence>
<dbReference type="AlphaFoldDB" id="A0A2W1JTN6"/>
<sequence length="129" mass="14612">MAKIMVVDDSPTMRVMITDLLKHYQFDVVEAVDGQEAKTMLTEMPQSSYPDLLITDIVMPKMNGYELCRWIKDELKSAGIPVIMCSTKGEEFDRHWGMRQGGDAYVIKPFNPSELIETVKQLLKAKSPG</sequence>
<feature type="domain" description="Response regulatory" evidence="4">
    <location>
        <begin position="3"/>
        <end position="123"/>
    </location>
</feature>
<dbReference type="Pfam" id="PF00072">
    <property type="entry name" value="Response_reg"/>
    <property type="match status" value="1"/>
</dbReference>
<organism evidence="5 6">
    <name type="scientific">Acaryochloris thomasi RCC1774</name>
    <dbReference type="NCBI Taxonomy" id="1764569"/>
    <lineage>
        <taxon>Bacteria</taxon>
        <taxon>Bacillati</taxon>
        <taxon>Cyanobacteriota</taxon>
        <taxon>Cyanophyceae</taxon>
        <taxon>Acaryochloridales</taxon>
        <taxon>Acaryochloridaceae</taxon>
        <taxon>Acaryochloris</taxon>
        <taxon>Acaryochloris thomasi</taxon>
    </lineage>
</organism>
<dbReference type="SUPFAM" id="SSF52172">
    <property type="entry name" value="CheY-like"/>
    <property type="match status" value="1"/>
</dbReference>
<keyword evidence="2" id="KW-0902">Two-component regulatory system</keyword>
<protein>
    <submittedName>
        <fullName evidence="5">Alkaline phosphatase synthesis transcriptional regulatory protein PhoP</fullName>
    </submittedName>
</protein>
<gene>
    <name evidence="5" type="primary">phoP_3</name>
    <name evidence="5" type="ORF">C1752_03848</name>
</gene>
<dbReference type="GO" id="GO:0000160">
    <property type="term" value="P:phosphorelay signal transduction system"/>
    <property type="evidence" value="ECO:0007669"/>
    <property type="project" value="UniProtKB-KW"/>
</dbReference>